<evidence type="ECO:0000313" key="2">
    <source>
        <dbReference type="Proteomes" id="UP000611629"/>
    </source>
</evidence>
<proteinExistence type="predicted"/>
<dbReference type="AlphaFoldDB" id="A0A974BL25"/>
<comment type="caution">
    <text evidence="1">The sequence shown here is derived from an EMBL/GenBank/DDBJ whole genome shotgun (WGS) entry which is preliminary data.</text>
</comment>
<dbReference type="RefSeq" id="WP_179238656.1">
    <property type="nucleotide sequence ID" value="NZ_JACBNQ010000015.1"/>
</dbReference>
<keyword evidence="2" id="KW-1185">Reference proteome</keyword>
<reference evidence="1" key="1">
    <citation type="submission" date="2020-07" db="EMBL/GenBank/DDBJ databases">
        <title>Genomic analysis of a strain of Sedimentibacter Hydroxybenzoicus DSM7310.</title>
        <authorList>
            <person name="Ma S."/>
        </authorList>
    </citation>
    <scope>NUCLEOTIDE SEQUENCE</scope>
    <source>
        <strain evidence="1">DSM 7310</strain>
    </source>
</reference>
<gene>
    <name evidence="1" type="ORF">HZF24_12465</name>
</gene>
<dbReference type="Proteomes" id="UP000611629">
    <property type="component" value="Unassembled WGS sequence"/>
</dbReference>
<accession>A0A974BL25</accession>
<dbReference type="EMBL" id="JACBNQ010000015">
    <property type="protein sequence ID" value="NYB74953.1"/>
    <property type="molecule type" value="Genomic_DNA"/>
</dbReference>
<name>A0A974BL25_SEDHY</name>
<protein>
    <submittedName>
        <fullName evidence="1">Uncharacterized protein</fullName>
    </submittedName>
</protein>
<organism evidence="1 2">
    <name type="scientific">Sedimentibacter hydroxybenzoicus DSM 7310</name>
    <dbReference type="NCBI Taxonomy" id="1123245"/>
    <lineage>
        <taxon>Bacteria</taxon>
        <taxon>Bacillati</taxon>
        <taxon>Bacillota</taxon>
        <taxon>Tissierellia</taxon>
        <taxon>Sedimentibacter</taxon>
    </lineage>
</organism>
<evidence type="ECO:0000313" key="1">
    <source>
        <dbReference type="EMBL" id="NYB74953.1"/>
    </source>
</evidence>
<sequence length="258" mass="29646">MFKDKMVTTAIPERIFALCKIVEKGPIVSYELKEKMEPEYLENGSVYFNDYKNAALELGLISISDDLISLAVDAKVIKNIECMRTYINSRLEMFNTGQFYLVTKAYFEKGSDIFKEDKNIANLGPLFTQMTNYPVDAVAMRSWRFWAQFLGFGYLQEMFIIPNACVFLWDTICNASLEKERMYSVSEFVNAITPMSNIIIDSDTANRTFNYGVSNGLRALQDVGKIKMDHILDQKDTWTLYQLKAYSNDSTITHISIM</sequence>